<dbReference type="GO" id="GO:0019856">
    <property type="term" value="P:pyrimidine nucleobase biosynthetic process"/>
    <property type="evidence" value="ECO:0007669"/>
    <property type="project" value="TreeGrafter"/>
</dbReference>
<dbReference type="EMBL" id="QMIE01000016">
    <property type="protein sequence ID" value="TVM15548.1"/>
    <property type="molecule type" value="Genomic_DNA"/>
</dbReference>
<dbReference type="InterPro" id="IPR004467">
    <property type="entry name" value="Or_phspho_trans_dom"/>
</dbReference>
<dbReference type="Proteomes" id="UP000448292">
    <property type="component" value="Unassembled WGS sequence"/>
</dbReference>
<evidence type="ECO:0000256" key="1">
    <source>
        <dbReference type="ARBA" id="ARBA00004889"/>
    </source>
</evidence>
<dbReference type="OrthoDB" id="9785917at2"/>
<dbReference type="Pfam" id="PF00156">
    <property type="entry name" value="Pribosyltran"/>
    <property type="match status" value="1"/>
</dbReference>
<keyword evidence="5 6" id="KW-0665">Pyrimidine biosynthesis</keyword>
<evidence type="ECO:0000256" key="5">
    <source>
        <dbReference type="ARBA" id="ARBA00022975"/>
    </source>
</evidence>
<evidence type="ECO:0000256" key="3">
    <source>
        <dbReference type="ARBA" id="ARBA00022676"/>
    </source>
</evidence>
<dbReference type="GO" id="GO:0000287">
    <property type="term" value="F:magnesium ion binding"/>
    <property type="evidence" value="ECO:0007669"/>
    <property type="project" value="UniProtKB-UniRule"/>
</dbReference>
<comment type="catalytic activity">
    <reaction evidence="6">
        <text>orotidine 5'-phosphate + diphosphate = orotate + 5-phospho-alpha-D-ribose 1-diphosphate</text>
        <dbReference type="Rhea" id="RHEA:10380"/>
        <dbReference type="ChEBI" id="CHEBI:30839"/>
        <dbReference type="ChEBI" id="CHEBI:33019"/>
        <dbReference type="ChEBI" id="CHEBI:57538"/>
        <dbReference type="ChEBI" id="CHEBI:58017"/>
        <dbReference type="EC" id="2.4.2.10"/>
    </reaction>
</comment>
<dbReference type="RefSeq" id="WP_144304075.1">
    <property type="nucleotide sequence ID" value="NZ_QMIE01000016.1"/>
</dbReference>
<dbReference type="HAMAP" id="MF_01208">
    <property type="entry name" value="PyrE"/>
    <property type="match status" value="1"/>
</dbReference>
<evidence type="ECO:0000313" key="8">
    <source>
        <dbReference type="EMBL" id="TVM15548.1"/>
    </source>
</evidence>
<comment type="function">
    <text evidence="6">Catalyzes the transfer of a ribosyl phosphate group from 5-phosphoribose 1-diphosphate to orotate, leading to the formation of orotidine monophosphate (OMP).</text>
</comment>
<feature type="binding site" description="in other chain" evidence="6">
    <location>
        <begin position="138"/>
        <end position="146"/>
    </location>
    <ligand>
        <name>5-phospho-alpha-D-ribose 1-diphosphate</name>
        <dbReference type="ChEBI" id="CHEBI:58017"/>
        <note>ligand shared between dimeric partners</note>
    </ligand>
</feature>
<dbReference type="CDD" id="cd06223">
    <property type="entry name" value="PRTases_typeI"/>
    <property type="match status" value="1"/>
</dbReference>
<evidence type="ECO:0000256" key="6">
    <source>
        <dbReference type="HAMAP-Rule" id="MF_01208"/>
    </source>
</evidence>
<evidence type="ECO:0000313" key="9">
    <source>
        <dbReference type="Proteomes" id="UP000448292"/>
    </source>
</evidence>
<name>A0A7M3MBL0_9BACT</name>
<dbReference type="GO" id="GO:0004588">
    <property type="term" value="F:orotate phosphoribosyltransferase activity"/>
    <property type="evidence" value="ECO:0007669"/>
    <property type="project" value="UniProtKB-UniRule"/>
</dbReference>
<dbReference type="PANTHER" id="PTHR19278">
    <property type="entry name" value="OROTATE PHOSPHORIBOSYLTRANSFERASE"/>
    <property type="match status" value="1"/>
</dbReference>
<comment type="cofactor">
    <cofactor evidence="6">
        <name>Mg(2+)</name>
        <dbReference type="ChEBI" id="CHEBI:18420"/>
    </cofactor>
</comment>
<dbReference type="NCBIfam" id="TIGR00336">
    <property type="entry name" value="pyrE"/>
    <property type="match status" value="1"/>
</dbReference>
<evidence type="ECO:0000256" key="4">
    <source>
        <dbReference type="ARBA" id="ARBA00022679"/>
    </source>
</evidence>
<dbReference type="Gene3D" id="3.40.50.2020">
    <property type="match status" value="1"/>
</dbReference>
<comment type="similarity">
    <text evidence="6">Belongs to the purine/pyrimidine phosphoribosyltransferase family. PyrE subfamily.</text>
</comment>
<organism evidence="8 9">
    <name type="scientific">Oceanidesulfovibrio indonesiensis</name>
    <dbReference type="NCBI Taxonomy" id="54767"/>
    <lineage>
        <taxon>Bacteria</taxon>
        <taxon>Pseudomonadati</taxon>
        <taxon>Thermodesulfobacteriota</taxon>
        <taxon>Desulfovibrionia</taxon>
        <taxon>Desulfovibrionales</taxon>
        <taxon>Desulfovibrionaceae</taxon>
        <taxon>Oceanidesulfovibrio</taxon>
    </lineage>
</organism>
<dbReference type="GO" id="GO:0044205">
    <property type="term" value="P:'de novo' UMP biosynthetic process"/>
    <property type="evidence" value="ECO:0007669"/>
    <property type="project" value="UniProtKB-UniRule"/>
</dbReference>
<dbReference type="EC" id="2.4.2.10" evidence="2 6"/>
<dbReference type="InterPro" id="IPR000836">
    <property type="entry name" value="PRTase_dom"/>
</dbReference>
<feature type="binding site" evidence="6">
    <location>
        <position position="170"/>
    </location>
    <ligand>
        <name>orotate</name>
        <dbReference type="ChEBI" id="CHEBI:30839"/>
    </ligand>
</feature>
<proteinExistence type="inferred from homology"/>
<keyword evidence="9" id="KW-1185">Reference proteome</keyword>
<feature type="binding site" evidence="6">
    <location>
        <position position="110"/>
    </location>
    <ligand>
        <name>5-phospho-alpha-D-ribose 1-diphosphate</name>
        <dbReference type="ChEBI" id="CHEBI:58017"/>
        <note>ligand shared between dimeric partners</note>
    </ligand>
</feature>
<accession>A0A7M3MBL0</accession>
<evidence type="ECO:0000256" key="2">
    <source>
        <dbReference type="ARBA" id="ARBA00011971"/>
    </source>
</evidence>
<comment type="pathway">
    <text evidence="1 6">Pyrimidine metabolism; UMP biosynthesis via de novo pathway; UMP from orotate: step 1/2.</text>
</comment>
<keyword evidence="6" id="KW-0460">Magnesium</keyword>
<feature type="binding site" evidence="6">
    <location>
        <position position="142"/>
    </location>
    <ligand>
        <name>orotate</name>
        <dbReference type="ChEBI" id="CHEBI:30839"/>
    </ligand>
</feature>
<feature type="binding site" description="in other chain" evidence="6">
    <location>
        <position position="111"/>
    </location>
    <ligand>
        <name>5-phospho-alpha-D-ribose 1-diphosphate</name>
        <dbReference type="ChEBI" id="CHEBI:58017"/>
        <note>ligand shared between dimeric partners</note>
    </ligand>
</feature>
<comment type="caution">
    <text evidence="6">Lacks conserved residue(s) required for the propagation of feature annotation.</text>
</comment>
<reference evidence="8 9" key="1">
    <citation type="submission" date="2018-06" db="EMBL/GenBank/DDBJ databases">
        <title>Complete genome of Desulfovibrio indonesiensis P37SLT.</title>
        <authorList>
            <person name="Crispim J.S."/>
            <person name="Vidigal P.M.P."/>
            <person name="Silva L.C.F."/>
            <person name="Laguardia C.N."/>
            <person name="Araujo L.C."/>
            <person name="Dias R.S."/>
            <person name="Sousa M.P."/>
            <person name="Paula S.O."/>
            <person name="Silva C."/>
        </authorList>
    </citation>
    <scope>NUCLEOTIDE SEQUENCE [LARGE SCALE GENOMIC DNA]</scope>
    <source>
        <strain evidence="8 9">P37SLT</strain>
    </source>
</reference>
<dbReference type="SUPFAM" id="SSF53271">
    <property type="entry name" value="PRTase-like"/>
    <property type="match status" value="1"/>
</dbReference>
<comment type="caution">
    <text evidence="8">The sequence shown here is derived from an EMBL/GenBank/DDBJ whole genome shotgun (WGS) entry which is preliminary data.</text>
</comment>
<keyword evidence="3 6" id="KW-0328">Glycosyltransferase</keyword>
<dbReference type="PANTHER" id="PTHR19278:SF9">
    <property type="entry name" value="URIDINE 5'-MONOPHOSPHATE SYNTHASE"/>
    <property type="match status" value="1"/>
</dbReference>
<feature type="domain" description="Phosphoribosyltransferase" evidence="7">
    <location>
        <begin position="104"/>
        <end position="175"/>
    </location>
</feature>
<feature type="binding site" evidence="6">
    <location>
        <position position="116"/>
    </location>
    <ligand>
        <name>5-phospho-alpha-D-ribose 1-diphosphate</name>
        <dbReference type="ChEBI" id="CHEBI:58017"/>
        <note>ligand shared between dimeric partners</note>
    </ligand>
</feature>
<dbReference type="UniPathway" id="UPA00070">
    <property type="reaction ID" value="UER00119"/>
</dbReference>
<dbReference type="AlphaFoldDB" id="A0A7M3MBL0"/>
<protein>
    <recommendedName>
        <fullName evidence="2 6">Orotate phosphoribosyltransferase</fullName>
        <shortName evidence="6">OPRT</shortName>
        <shortName evidence="6">OPRTase</shortName>
        <ecNumber evidence="2 6">2.4.2.10</ecNumber>
    </recommendedName>
</protein>
<feature type="binding site" evidence="6">
    <location>
        <position position="114"/>
    </location>
    <ligand>
        <name>5-phospho-alpha-D-ribose 1-diphosphate</name>
        <dbReference type="ChEBI" id="CHEBI:58017"/>
        <note>ligand shared between dimeric partners</note>
    </ligand>
</feature>
<gene>
    <name evidence="6 8" type="primary">pyrE</name>
    <name evidence="8" type="ORF">DPQ33_15225</name>
</gene>
<keyword evidence="4 6" id="KW-0808">Transferase</keyword>
<evidence type="ECO:0000259" key="7">
    <source>
        <dbReference type="Pfam" id="PF00156"/>
    </source>
</evidence>
<dbReference type="InterPro" id="IPR029057">
    <property type="entry name" value="PRTase-like"/>
</dbReference>
<dbReference type="InterPro" id="IPR023031">
    <property type="entry name" value="OPRT"/>
</dbReference>
<comment type="subunit">
    <text evidence="6">Homodimer.</text>
</comment>
<sequence>MTFGSKETRRKRLAELLIEKSYREGDFTLTSGRKSDYYFDCKQTALHPEGGYLLGKLLLAEALAFGESIHGVGGMTLGADPLVTSVSVLSYADVLAGRVNARPLPAFIVRKKPKGHGTDQYLEGLANFPAGARVVMLEDVVTTGGTLLTACERVAAAGLRVAGIVCVLDRQEGGAEAISKAGYRLVSLFTRSSLLEAAGRR</sequence>